<gene>
    <name evidence="1" type="ORF">UFOVP650_53</name>
</gene>
<evidence type="ECO:0000313" key="1">
    <source>
        <dbReference type="EMBL" id="CAB4154950.1"/>
    </source>
</evidence>
<reference evidence="1" key="1">
    <citation type="submission" date="2020-04" db="EMBL/GenBank/DDBJ databases">
        <authorList>
            <person name="Chiriac C."/>
            <person name="Salcher M."/>
            <person name="Ghai R."/>
            <person name="Kavagutti S V."/>
        </authorList>
    </citation>
    <scope>NUCLEOTIDE SEQUENCE</scope>
</reference>
<protein>
    <submittedName>
        <fullName evidence="1">Uncharacterized protein</fullName>
    </submittedName>
</protein>
<sequence length="136" mass="14725">MSFSQAEKARVKHFLAYPDWVALAGSIQLGYPSASQPAFLVDDAFARLTAGGEESVRKDLCACEKIEAQLLAATDRFKAKELGTLKINENETEQLRKELSFWTARLASDLGVVSNPYSQFQHTGAGGGGRNATVEG</sequence>
<dbReference type="EMBL" id="LR796623">
    <property type="protein sequence ID" value="CAB4154950.1"/>
    <property type="molecule type" value="Genomic_DNA"/>
</dbReference>
<proteinExistence type="predicted"/>
<name>A0A6J5N5Z4_9CAUD</name>
<accession>A0A6J5N5Z4</accession>
<organism evidence="1">
    <name type="scientific">uncultured Caudovirales phage</name>
    <dbReference type="NCBI Taxonomy" id="2100421"/>
    <lineage>
        <taxon>Viruses</taxon>
        <taxon>Duplodnaviria</taxon>
        <taxon>Heunggongvirae</taxon>
        <taxon>Uroviricota</taxon>
        <taxon>Caudoviricetes</taxon>
        <taxon>Peduoviridae</taxon>
        <taxon>Maltschvirus</taxon>
        <taxon>Maltschvirus maltsch</taxon>
    </lineage>
</organism>